<dbReference type="EMBL" id="LUUI01000089">
    <property type="protein sequence ID" value="OAI17268.1"/>
    <property type="molecule type" value="Genomic_DNA"/>
</dbReference>
<proteinExistence type="predicted"/>
<feature type="signal peptide" evidence="1">
    <location>
        <begin position="1"/>
        <end position="24"/>
    </location>
</feature>
<evidence type="ECO:0000313" key="2">
    <source>
        <dbReference type="EMBL" id="OAI17268.1"/>
    </source>
</evidence>
<accession>A0A177NGU4</accession>
<keyword evidence="1" id="KW-0732">Signal</keyword>
<comment type="caution">
    <text evidence="2">The sequence shown here is derived from an EMBL/GenBank/DDBJ whole genome shotgun (WGS) entry which is preliminary data.</text>
</comment>
<dbReference type="OrthoDB" id="5573907at2"/>
<evidence type="ECO:0000313" key="3">
    <source>
        <dbReference type="Proteomes" id="UP000078476"/>
    </source>
</evidence>
<evidence type="ECO:0000256" key="1">
    <source>
        <dbReference type="SAM" id="SignalP"/>
    </source>
</evidence>
<dbReference type="AlphaFoldDB" id="A0A177NGU4"/>
<gene>
    <name evidence="2" type="ORF">A1359_06255</name>
</gene>
<keyword evidence="3" id="KW-1185">Reference proteome</keyword>
<dbReference type="RefSeq" id="WP_066980104.1">
    <property type="nucleotide sequence ID" value="NZ_LUUI01000089.1"/>
</dbReference>
<feature type="chain" id="PRO_5008069151" evidence="1">
    <location>
        <begin position="25"/>
        <end position="84"/>
    </location>
</feature>
<protein>
    <submittedName>
        <fullName evidence="2">Uncharacterized protein</fullName>
    </submittedName>
</protein>
<name>A0A177NGU4_9GAMM</name>
<sequence>MKKNTLILTAVSLVLVLSAFKVISAEEVAAAPEPTETKSIAWYVANLKEAQDKNQQCHDNPAIKSSEDCENSLHALQISFKGGN</sequence>
<dbReference type="Proteomes" id="UP000078476">
    <property type="component" value="Unassembled WGS sequence"/>
</dbReference>
<reference evidence="2 3" key="1">
    <citation type="submission" date="2016-03" db="EMBL/GenBank/DDBJ databases">
        <authorList>
            <person name="Ploux O."/>
        </authorList>
    </citation>
    <scope>NUCLEOTIDE SEQUENCE [LARGE SCALE GENOMIC DNA]</scope>
    <source>
        <strain evidence="2 3">R-45370</strain>
    </source>
</reference>
<organism evidence="2 3">
    <name type="scientific">Methylomonas lenta</name>
    <dbReference type="NCBI Taxonomy" id="980561"/>
    <lineage>
        <taxon>Bacteria</taxon>
        <taxon>Pseudomonadati</taxon>
        <taxon>Pseudomonadota</taxon>
        <taxon>Gammaproteobacteria</taxon>
        <taxon>Methylococcales</taxon>
        <taxon>Methylococcaceae</taxon>
        <taxon>Methylomonas</taxon>
    </lineage>
</organism>